<evidence type="ECO:0008006" key="4">
    <source>
        <dbReference type="Google" id="ProtNLM"/>
    </source>
</evidence>
<proteinExistence type="predicted"/>
<name>A0A1N6NLB1_AQUAC</name>
<evidence type="ECO:0000256" key="1">
    <source>
        <dbReference type="SAM" id="SignalP"/>
    </source>
</evidence>
<organism evidence="2 3">
    <name type="scientific">Aquipseudomonas alcaligenes</name>
    <name type="common">Pseudomonas alcaligenes</name>
    <dbReference type="NCBI Taxonomy" id="43263"/>
    <lineage>
        <taxon>Bacteria</taxon>
        <taxon>Pseudomonadati</taxon>
        <taxon>Pseudomonadota</taxon>
        <taxon>Gammaproteobacteria</taxon>
        <taxon>Pseudomonadales</taxon>
        <taxon>Pseudomonadaceae</taxon>
        <taxon>Aquipseudomonas</taxon>
    </lineage>
</organism>
<evidence type="ECO:0000313" key="3">
    <source>
        <dbReference type="Proteomes" id="UP000185841"/>
    </source>
</evidence>
<dbReference type="AlphaFoldDB" id="A0A1N6NLB1"/>
<feature type="chain" id="PRO_5013134010" description="DUF2059 domain-containing protein" evidence="1">
    <location>
        <begin position="21"/>
        <end position="242"/>
    </location>
</feature>
<feature type="signal peptide" evidence="1">
    <location>
        <begin position="1"/>
        <end position="20"/>
    </location>
</feature>
<keyword evidence="1" id="KW-0732">Signal</keyword>
<evidence type="ECO:0000313" key="2">
    <source>
        <dbReference type="EMBL" id="SIP92777.1"/>
    </source>
</evidence>
<dbReference type="EMBL" id="FTMP01000001">
    <property type="protein sequence ID" value="SIP92777.1"/>
    <property type="molecule type" value="Genomic_DNA"/>
</dbReference>
<sequence>MRLPHLLIAALLILAGPALAADKTLERVLELSGVKLLCEQTAPLLQRGMQAEQQKSLAQAFAAASLCSDLAARVAKQVKREQLDAALKLLDSPLARHFTTAERAVGEDGGLAAYRQQLQERPPLGKRLELVQRLDKAAHTTELATLLRYEVGKTQALLALRARGGDLDEKSLAEQTAAQLPPLRESSAKGIEAFMLYAYRQTPSEQLAEYAALYEQAPLRAVLEASAQALPEGFAARRAGLK</sequence>
<dbReference type="Proteomes" id="UP000185841">
    <property type="component" value="Unassembled WGS sequence"/>
</dbReference>
<protein>
    <recommendedName>
        <fullName evidence="4">DUF2059 domain-containing protein</fullName>
    </recommendedName>
</protein>
<dbReference type="RefSeq" id="WP_076423678.1">
    <property type="nucleotide sequence ID" value="NZ_FTMP01000001.1"/>
</dbReference>
<gene>
    <name evidence="2" type="ORF">SAMN05878282_101380</name>
</gene>
<reference evidence="2 3" key="1">
    <citation type="submission" date="2017-01" db="EMBL/GenBank/DDBJ databases">
        <authorList>
            <person name="Mah S.A."/>
            <person name="Swanson W.J."/>
            <person name="Moy G.W."/>
            <person name="Vacquier V.D."/>
        </authorList>
    </citation>
    <scope>NUCLEOTIDE SEQUENCE [LARGE SCALE GENOMIC DNA]</scope>
    <source>
        <strain evidence="2 3">RU36E</strain>
    </source>
</reference>
<accession>A0A1N6NLB1</accession>